<organism evidence="1 2">
    <name type="scientific">Variovorax defluvii</name>
    <dbReference type="NCBI Taxonomy" id="913761"/>
    <lineage>
        <taxon>Bacteria</taxon>
        <taxon>Pseudomonadati</taxon>
        <taxon>Pseudomonadota</taxon>
        <taxon>Betaproteobacteria</taxon>
        <taxon>Burkholderiales</taxon>
        <taxon>Comamonadaceae</taxon>
        <taxon>Variovorax</taxon>
    </lineage>
</organism>
<accession>A0ABP8H5Q6</accession>
<dbReference type="InterPro" id="IPR007402">
    <property type="entry name" value="DUF455"/>
</dbReference>
<keyword evidence="2" id="KW-1185">Reference proteome</keyword>
<protein>
    <submittedName>
        <fullName evidence="1">Ferritin-like domain-containing protein</fullName>
    </submittedName>
</protein>
<dbReference type="InterPro" id="IPR009078">
    <property type="entry name" value="Ferritin-like_SF"/>
</dbReference>
<dbReference type="PANTHER" id="PTHR42782:SF4">
    <property type="entry name" value="DUF455 DOMAIN-CONTAINING PROTEIN"/>
    <property type="match status" value="1"/>
</dbReference>
<dbReference type="Pfam" id="PF04305">
    <property type="entry name" value="DUF455"/>
    <property type="match status" value="1"/>
</dbReference>
<dbReference type="InterPro" id="IPR011197">
    <property type="entry name" value="UCP012318"/>
</dbReference>
<dbReference type="CDD" id="cd00657">
    <property type="entry name" value="Ferritin_like"/>
    <property type="match status" value="1"/>
</dbReference>
<sequence length="287" mass="32155">MQHPRLDALDALRLGDPDAKVAATHAAAARMRVHPAPAEPVRRAGDEAGVPGRPERPLRVAAISVEKRSPFTPEGRAALIHSICHIEFNAINLALDAAWRFDDMPEAFYRDWLRVADEEAQHFSLLHAHLQAMGWRYGDFTGHDGLWTMCERTKDDVLARMALVPRTLEARGLDATPLIQAKLRRVATPDAIRACEILDIILRDEIGHVAIGNHWYRWLCERGGQDPVALYPQLVRRYEAPRLRPPFNQDARARAGFSEEELRLLDAHAVRAQPRADAAGKARGARP</sequence>
<comment type="caution">
    <text evidence="1">The sequence shown here is derived from an EMBL/GenBank/DDBJ whole genome shotgun (WGS) entry which is preliminary data.</text>
</comment>
<evidence type="ECO:0000313" key="1">
    <source>
        <dbReference type="EMBL" id="GAA4334734.1"/>
    </source>
</evidence>
<dbReference type="PIRSF" id="PIRSF012318">
    <property type="entry name" value="UCP012318"/>
    <property type="match status" value="1"/>
</dbReference>
<name>A0ABP8H5Q6_9BURK</name>
<dbReference type="Proteomes" id="UP001500975">
    <property type="component" value="Unassembled WGS sequence"/>
</dbReference>
<dbReference type="PANTHER" id="PTHR42782">
    <property type="entry name" value="SI:CH73-314G15.3"/>
    <property type="match status" value="1"/>
</dbReference>
<proteinExistence type="predicted"/>
<dbReference type="EMBL" id="BAABGJ010000009">
    <property type="protein sequence ID" value="GAA4334734.1"/>
    <property type="molecule type" value="Genomic_DNA"/>
</dbReference>
<dbReference type="SUPFAM" id="SSF47240">
    <property type="entry name" value="Ferritin-like"/>
    <property type="match status" value="1"/>
</dbReference>
<reference evidence="2" key="1">
    <citation type="journal article" date="2019" name="Int. J. Syst. Evol. Microbiol.">
        <title>The Global Catalogue of Microorganisms (GCM) 10K type strain sequencing project: providing services to taxonomists for standard genome sequencing and annotation.</title>
        <authorList>
            <consortium name="The Broad Institute Genomics Platform"/>
            <consortium name="The Broad Institute Genome Sequencing Center for Infectious Disease"/>
            <person name="Wu L."/>
            <person name="Ma J."/>
        </authorList>
    </citation>
    <scope>NUCLEOTIDE SEQUENCE [LARGE SCALE GENOMIC DNA]</scope>
    <source>
        <strain evidence="2">JCM 17804</strain>
    </source>
</reference>
<dbReference type="RefSeq" id="WP_345536391.1">
    <property type="nucleotide sequence ID" value="NZ_BAABGJ010000009.1"/>
</dbReference>
<gene>
    <name evidence="1" type="ORF">GCM10023165_10750</name>
</gene>
<evidence type="ECO:0000313" key="2">
    <source>
        <dbReference type="Proteomes" id="UP001500975"/>
    </source>
</evidence>